<reference evidence="1 2" key="2">
    <citation type="submission" date="2020-06" db="EMBL/GenBank/DDBJ databases">
        <title>Antribacter stalactiti gen. nov., sp. nov., a new member of the family Nacardiaceae isolated from a cave.</title>
        <authorList>
            <person name="Kim I.S."/>
        </authorList>
    </citation>
    <scope>NUCLEOTIDE SEQUENCE [LARGE SCALE GENOMIC DNA]</scope>
    <source>
        <strain evidence="1 2">YC2-7</strain>
    </source>
</reference>
<dbReference type="AlphaFoldDB" id="A0A848K6I5"/>
<evidence type="ECO:0000313" key="2">
    <source>
        <dbReference type="Proteomes" id="UP000535543"/>
    </source>
</evidence>
<organism evidence="1 2">
    <name type="scientific">Antrihabitans stalactiti</name>
    <dbReference type="NCBI Taxonomy" id="2584121"/>
    <lineage>
        <taxon>Bacteria</taxon>
        <taxon>Bacillati</taxon>
        <taxon>Actinomycetota</taxon>
        <taxon>Actinomycetes</taxon>
        <taxon>Mycobacteriales</taxon>
        <taxon>Nocardiaceae</taxon>
        <taxon>Antrihabitans</taxon>
    </lineage>
</organism>
<evidence type="ECO:0000313" key="1">
    <source>
        <dbReference type="EMBL" id="NMN94009.1"/>
    </source>
</evidence>
<comment type="caution">
    <text evidence="1">The sequence shown here is derived from an EMBL/GenBank/DDBJ whole genome shotgun (WGS) entry which is preliminary data.</text>
</comment>
<keyword evidence="2" id="KW-1185">Reference proteome</keyword>
<dbReference type="RefSeq" id="WP_169584690.1">
    <property type="nucleotide sequence ID" value="NZ_VCQU01000001.1"/>
</dbReference>
<sequence length="206" mass="22005">MNDETLAATRRSLHAVAELLIAGPQHRLHQTIRLAVDSDGIGGKILPIRIEGAELVWPEGRAPLTGTYRELAQLAGVEPGVAEGVYADTTGVSLDEPLSVDPAAAALVLGWFAMGDKALRTFAPTEEPVLWPEHFDLGIAVDEVNYGISPGDSGIATPYAYVGPWTPQIGPFWNESFGAARTVDDLPSVESIVAFFEDGKDSVKRV</sequence>
<reference evidence="1 2" key="1">
    <citation type="submission" date="2019-05" db="EMBL/GenBank/DDBJ databases">
        <authorList>
            <person name="Lee S.D."/>
        </authorList>
    </citation>
    <scope>NUCLEOTIDE SEQUENCE [LARGE SCALE GENOMIC DNA]</scope>
    <source>
        <strain evidence="1 2">YC2-7</strain>
    </source>
</reference>
<protein>
    <submittedName>
        <fullName evidence="1">Uncharacterized protein</fullName>
    </submittedName>
</protein>
<proteinExistence type="predicted"/>
<accession>A0A848K6I5</accession>
<dbReference type="Proteomes" id="UP000535543">
    <property type="component" value="Unassembled WGS sequence"/>
</dbReference>
<gene>
    <name evidence="1" type="ORF">FGL95_03040</name>
</gene>
<dbReference type="EMBL" id="VCQU01000001">
    <property type="protein sequence ID" value="NMN94009.1"/>
    <property type="molecule type" value="Genomic_DNA"/>
</dbReference>
<name>A0A848K6I5_9NOCA</name>